<dbReference type="GO" id="GO:0016020">
    <property type="term" value="C:membrane"/>
    <property type="evidence" value="ECO:0007669"/>
    <property type="project" value="UniProtKB-SubCell"/>
</dbReference>
<dbReference type="PANTHER" id="PTHR37042">
    <property type="entry name" value="OUTER MEMBRANE PROTEIN RV1973"/>
    <property type="match status" value="1"/>
</dbReference>
<feature type="transmembrane region" description="Helical" evidence="4">
    <location>
        <begin position="38"/>
        <end position="60"/>
    </location>
</feature>
<feature type="compositionally biased region" description="Basic and acidic residues" evidence="3">
    <location>
        <begin position="13"/>
        <end position="27"/>
    </location>
</feature>
<keyword evidence="4" id="KW-0812">Transmembrane</keyword>
<sequence>MVAPECPEMTSSDDDHDHDHDDDDKPRPPRRVRLRPTWLLYAATILVLTALCVFLGVRYYDDSQQLRRQESFLAEAREGAEMLTTIDAANVQNDVARIIASSTGPFLDDFQRRSPSFVEAVTRAQSTSRGTVLEAGLEQIRGDEADVLVTMAVTTSIKGAQAPPRQWRMRIGVQQDGSTMKVSNVEFVP</sequence>
<comment type="subcellular location">
    <subcellularLocation>
        <location evidence="1">Membrane</location>
    </subcellularLocation>
</comment>
<evidence type="ECO:0000256" key="4">
    <source>
        <dbReference type="SAM" id="Phobius"/>
    </source>
</evidence>
<name>A0A1A0R0N3_MYCPR</name>
<feature type="region of interest" description="Disordered" evidence="3">
    <location>
        <begin position="1"/>
        <end position="29"/>
    </location>
</feature>
<reference evidence="6" key="1">
    <citation type="submission" date="2016-06" db="EMBL/GenBank/DDBJ databases">
        <authorList>
            <person name="Sutton G."/>
            <person name="Brinkac L."/>
            <person name="Sanka R."/>
            <person name="Adams M."/>
            <person name="Lau E."/>
            <person name="Mehaffy C."/>
            <person name="Tameris M."/>
            <person name="Hatherill M."/>
            <person name="Hanekom W."/>
            <person name="Mahomed H."/>
            <person name="Mcshane H."/>
        </authorList>
    </citation>
    <scope>NUCLEOTIDE SEQUENCE [LARGE SCALE GENOMIC DNA]</scope>
    <source>
        <strain evidence="6">852002-51209_SCH5440388</strain>
    </source>
</reference>
<dbReference type="EMBL" id="LZSO01000031">
    <property type="protein sequence ID" value="OBB27334.1"/>
    <property type="molecule type" value="Genomic_DNA"/>
</dbReference>
<evidence type="ECO:0000256" key="3">
    <source>
        <dbReference type="SAM" id="MobiDB-lite"/>
    </source>
</evidence>
<gene>
    <name evidence="5" type="ORF">A5792_25655</name>
</gene>
<dbReference type="Proteomes" id="UP000093902">
    <property type="component" value="Unassembled WGS sequence"/>
</dbReference>
<evidence type="ECO:0000256" key="1">
    <source>
        <dbReference type="ARBA" id="ARBA00004370"/>
    </source>
</evidence>
<evidence type="ECO:0000313" key="6">
    <source>
        <dbReference type="Proteomes" id="UP000093902"/>
    </source>
</evidence>
<evidence type="ECO:0008006" key="7">
    <source>
        <dbReference type="Google" id="ProtNLM"/>
    </source>
</evidence>
<evidence type="ECO:0000256" key="2">
    <source>
        <dbReference type="ARBA" id="ARBA00023136"/>
    </source>
</evidence>
<dbReference type="PANTHER" id="PTHR37042:SF4">
    <property type="entry name" value="OUTER MEMBRANE PROTEIN RV1973"/>
    <property type="match status" value="1"/>
</dbReference>
<protein>
    <recommendedName>
        <fullName evidence="7">Mammalian cell entry protein</fullName>
    </recommendedName>
</protein>
<dbReference type="AlphaFoldDB" id="A0A1A0R0N3"/>
<accession>A0A1A0R0N3</accession>
<keyword evidence="4" id="KW-1133">Transmembrane helix</keyword>
<comment type="caution">
    <text evidence="5">The sequence shown here is derived from an EMBL/GenBank/DDBJ whole genome shotgun (WGS) entry which is preliminary data.</text>
</comment>
<proteinExistence type="predicted"/>
<keyword evidence="2 4" id="KW-0472">Membrane</keyword>
<evidence type="ECO:0000313" key="5">
    <source>
        <dbReference type="EMBL" id="OBB27334.1"/>
    </source>
</evidence>
<organism evidence="5 6">
    <name type="scientific">Mycolicibacterium peregrinum</name>
    <name type="common">Mycobacterium peregrinum</name>
    <dbReference type="NCBI Taxonomy" id="43304"/>
    <lineage>
        <taxon>Bacteria</taxon>
        <taxon>Bacillati</taxon>
        <taxon>Actinomycetota</taxon>
        <taxon>Actinomycetes</taxon>
        <taxon>Mycobacteriales</taxon>
        <taxon>Mycobacteriaceae</taxon>
        <taxon>Mycolicibacterium</taxon>
    </lineage>
</organism>